<dbReference type="PROSITE" id="PS51194">
    <property type="entry name" value="HELICASE_CTER"/>
    <property type="match status" value="1"/>
</dbReference>
<keyword evidence="3 6" id="KW-0378">Hydrolase</keyword>
<feature type="domain" description="Helicase C-terminal" evidence="8">
    <location>
        <begin position="237"/>
        <end position="400"/>
    </location>
</feature>
<organism evidence="10">
    <name type="scientific">Chlorella variabilis</name>
    <name type="common">Green alga</name>
    <dbReference type="NCBI Taxonomy" id="554065"/>
    <lineage>
        <taxon>Eukaryota</taxon>
        <taxon>Viridiplantae</taxon>
        <taxon>Chlorophyta</taxon>
        <taxon>core chlorophytes</taxon>
        <taxon>Trebouxiophyceae</taxon>
        <taxon>Chlorellales</taxon>
        <taxon>Chlorellaceae</taxon>
        <taxon>Chlorella clade</taxon>
        <taxon>Chlorella</taxon>
    </lineage>
</organism>
<dbReference type="SUPFAM" id="SSF52540">
    <property type="entry name" value="P-loop containing nucleoside triphosphate hydrolases"/>
    <property type="match status" value="1"/>
</dbReference>
<name>E1Z904_CHLVA</name>
<comment type="similarity">
    <text evidence="1">Belongs to the DEAD box helicase family. DDX21/DDX50 subfamily.</text>
</comment>
<dbReference type="PANTHER" id="PTHR47959">
    <property type="entry name" value="ATP-DEPENDENT RNA HELICASE RHLE-RELATED"/>
    <property type="match status" value="1"/>
</dbReference>
<protein>
    <submittedName>
        <fullName evidence="9">Uncharacterized protein</fullName>
    </submittedName>
</protein>
<dbReference type="CDD" id="cd18787">
    <property type="entry name" value="SF2_C_DEAD"/>
    <property type="match status" value="1"/>
</dbReference>
<dbReference type="Pfam" id="PF00270">
    <property type="entry name" value="DEAD"/>
    <property type="match status" value="1"/>
</dbReference>
<dbReference type="InterPro" id="IPR000629">
    <property type="entry name" value="RNA-helicase_DEAD-box_CS"/>
</dbReference>
<dbReference type="InterPro" id="IPR050079">
    <property type="entry name" value="DEAD_box_RNA_helicase"/>
</dbReference>
<dbReference type="PROSITE" id="PS51192">
    <property type="entry name" value="HELICASE_ATP_BIND_1"/>
    <property type="match status" value="1"/>
</dbReference>
<dbReference type="eggNOG" id="KOG0331">
    <property type="taxonomic scope" value="Eukaryota"/>
</dbReference>
<gene>
    <name evidence="9" type="ORF">CHLNCDRAFT_34665</name>
</gene>
<evidence type="ECO:0000259" key="8">
    <source>
        <dbReference type="PROSITE" id="PS51194"/>
    </source>
</evidence>
<evidence type="ECO:0000313" key="10">
    <source>
        <dbReference type="Proteomes" id="UP000008141"/>
    </source>
</evidence>
<dbReference type="InterPro" id="IPR001650">
    <property type="entry name" value="Helicase_C-like"/>
</dbReference>
<dbReference type="InterPro" id="IPR014001">
    <property type="entry name" value="Helicase_ATP-bd"/>
</dbReference>
<reference evidence="9 10" key="1">
    <citation type="journal article" date="2010" name="Plant Cell">
        <title>The Chlorella variabilis NC64A genome reveals adaptation to photosymbiosis, coevolution with viruses, and cryptic sex.</title>
        <authorList>
            <person name="Blanc G."/>
            <person name="Duncan G."/>
            <person name="Agarkova I."/>
            <person name="Borodovsky M."/>
            <person name="Gurnon J."/>
            <person name="Kuo A."/>
            <person name="Lindquist E."/>
            <person name="Lucas S."/>
            <person name="Pangilinan J."/>
            <person name="Polle J."/>
            <person name="Salamov A."/>
            <person name="Terry A."/>
            <person name="Yamada T."/>
            <person name="Dunigan D.D."/>
            <person name="Grigoriev I.V."/>
            <person name="Claverie J.M."/>
            <person name="Van Etten J.L."/>
        </authorList>
    </citation>
    <scope>NUCLEOTIDE SEQUENCE [LARGE SCALE GENOMIC DNA]</scope>
    <source>
        <strain evidence="9 10">NC64A</strain>
    </source>
</reference>
<dbReference type="RefSeq" id="XP_005849797.1">
    <property type="nucleotide sequence ID" value="XM_005849735.1"/>
</dbReference>
<dbReference type="GO" id="GO:0016787">
    <property type="term" value="F:hydrolase activity"/>
    <property type="evidence" value="ECO:0007669"/>
    <property type="project" value="UniProtKB-KW"/>
</dbReference>
<accession>E1Z904</accession>
<dbReference type="GO" id="GO:0005829">
    <property type="term" value="C:cytosol"/>
    <property type="evidence" value="ECO:0007669"/>
    <property type="project" value="TreeGrafter"/>
</dbReference>
<evidence type="ECO:0000256" key="3">
    <source>
        <dbReference type="ARBA" id="ARBA00022801"/>
    </source>
</evidence>
<keyword evidence="10" id="KW-1185">Reference proteome</keyword>
<evidence type="ECO:0000256" key="1">
    <source>
        <dbReference type="ARBA" id="ARBA00006517"/>
    </source>
</evidence>
<keyword evidence="4 6" id="KW-0347">Helicase</keyword>
<keyword evidence="2 6" id="KW-0547">Nucleotide-binding</keyword>
<feature type="domain" description="Helicase ATP-binding" evidence="7">
    <location>
        <begin position="17"/>
        <end position="209"/>
    </location>
</feature>
<dbReference type="AlphaFoldDB" id="E1Z904"/>
<proteinExistence type="inferred from homology"/>
<dbReference type="GO" id="GO:0003724">
    <property type="term" value="F:RNA helicase activity"/>
    <property type="evidence" value="ECO:0007669"/>
    <property type="project" value="TreeGrafter"/>
</dbReference>
<dbReference type="Pfam" id="PF00271">
    <property type="entry name" value="Helicase_C"/>
    <property type="match status" value="1"/>
</dbReference>
<dbReference type="OrthoDB" id="18122at2759"/>
<dbReference type="OMA" id="GHFVDPN"/>
<dbReference type="InterPro" id="IPR044742">
    <property type="entry name" value="DEAD/DEAH_RhlB"/>
</dbReference>
<dbReference type="Proteomes" id="UP000008141">
    <property type="component" value="Unassembled WGS sequence"/>
</dbReference>
<evidence type="ECO:0000256" key="4">
    <source>
        <dbReference type="ARBA" id="ARBA00022806"/>
    </source>
</evidence>
<dbReference type="KEGG" id="cvr:CHLNCDRAFT_34665"/>
<dbReference type="PROSITE" id="PS00039">
    <property type="entry name" value="DEAD_ATP_HELICASE"/>
    <property type="match status" value="1"/>
</dbReference>
<dbReference type="InterPro" id="IPR011545">
    <property type="entry name" value="DEAD/DEAH_box_helicase_dom"/>
</dbReference>
<dbReference type="PANTHER" id="PTHR47959:SF1">
    <property type="entry name" value="ATP-DEPENDENT RNA HELICASE DBPA"/>
    <property type="match status" value="1"/>
</dbReference>
<evidence type="ECO:0000313" key="9">
    <source>
        <dbReference type="EMBL" id="EFN57695.1"/>
    </source>
</evidence>
<dbReference type="InParanoid" id="E1Z904"/>
<evidence type="ECO:0000259" key="7">
    <source>
        <dbReference type="PROSITE" id="PS51192"/>
    </source>
</evidence>
<sequence>MAGEGFSDPMPIQTRCWPVLLAGRDVEAISEPGSGKTLAYMLPAAVLLATKGHGGSTLPDGPLALILLPTRELAQQVASACRDLRKYCGLRTCCITGGIDKQQQVEALSKQPHLLVATPGRLLDHVQDGALKLAQVSYLVLDEADKMLGLGFQPQIEQLKQHLLPPAEQEGIAKKQKKMRRVQVALFTATMPESLQELAAAWLQQPEVIRVATSAACISSSITQVVQVCAEHKKSHKLIKHLEKITASAQGARVRPRVLIFTNRIKTCRFVHRLVQEAGYRATLLHGERGQEEREVAMLDFRSGKAQIMVATDVAARGLHIRGLPHVVNWDLATNMEQYIHRVGRTGRLATDGHAFSFFTREMARLAGAMVDLLQQHGQVRMGWFVQDQSCTSHHVADMIHIVFSTCRLLTPILSSSPRAIK</sequence>
<evidence type="ECO:0000256" key="5">
    <source>
        <dbReference type="ARBA" id="ARBA00022840"/>
    </source>
</evidence>
<dbReference type="GO" id="GO:0003676">
    <property type="term" value="F:nucleic acid binding"/>
    <property type="evidence" value="ECO:0007669"/>
    <property type="project" value="InterPro"/>
</dbReference>
<dbReference type="EMBL" id="GL433839">
    <property type="protein sequence ID" value="EFN57695.1"/>
    <property type="molecule type" value="Genomic_DNA"/>
</dbReference>
<keyword evidence="5 6" id="KW-0067">ATP-binding</keyword>
<dbReference type="GeneID" id="17356958"/>
<dbReference type="CDD" id="cd00268">
    <property type="entry name" value="DEADc"/>
    <property type="match status" value="1"/>
</dbReference>
<evidence type="ECO:0000256" key="2">
    <source>
        <dbReference type="ARBA" id="ARBA00022741"/>
    </source>
</evidence>
<dbReference type="SMART" id="SM00487">
    <property type="entry name" value="DEXDc"/>
    <property type="match status" value="1"/>
</dbReference>
<dbReference type="Gene3D" id="3.40.50.300">
    <property type="entry name" value="P-loop containing nucleotide triphosphate hydrolases"/>
    <property type="match status" value="2"/>
</dbReference>
<dbReference type="STRING" id="554065.E1Z904"/>
<dbReference type="SMART" id="SM00490">
    <property type="entry name" value="HELICc"/>
    <property type="match status" value="1"/>
</dbReference>
<evidence type="ECO:0000256" key="6">
    <source>
        <dbReference type="RuleBase" id="RU000492"/>
    </source>
</evidence>
<dbReference type="GO" id="GO:0005524">
    <property type="term" value="F:ATP binding"/>
    <property type="evidence" value="ECO:0007669"/>
    <property type="project" value="UniProtKB-KW"/>
</dbReference>
<dbReference type="InterPro" id="IPR027417">
    <property type="entry name" value="P-loop_NTPase"/>
</dbReference>